<gene>
    <name evidence="4" type="ORF">BGW36DRAFT_400751</name>
</gene>
<dbReference type="PANTHER" id="PTHR10908:SF0">
    <property type="entry name" value="SEROTONIN N-ACETYLTRANSFERASE"/>
    <property type="match status" value="1"/>
</dbReference>
<dbReference type="GeneID" id="70248954"/>
<comment type="caution">
    <text evidence="4">The sequence shown here is derived from an EMBL/GenBank/DDBJ whole genome shotgun (WGS) entry which is preliminary data.</text>
</comment>
<dbReference type="PROSITE" id="PS51186">
    <property type="entry name" value="GNAT"/>
    <property type="match status" value="1"/>
</dbReference>
<dbReference type="CDD" id="cd04301">
    <property type="entry name" value="NAT_SF"/>
    <property type="match status" value="1"/>
</dbReference>
<dbReference type="InterPro" id="IPR016181">
    <property type="entry name" value="Acyl_CoA_acyltransferase"/>
</dbReference>
<dbReference type="PANTHER" id="PTHR10908">
    <property type="entry name" value="SEROTONIN N-ACETYLTRANSFERASE"/>
    <property type="match status" value="1"/>
</dbReference>
<accession>A0AAD4KLW8</accession>
<name>A0AAD4KLW8_9EURO</name>
<evidence type="ECO:0000259" key="3">
    <source>
        <dbReference type="PROSITE" id="PS51186"/>
    </source>
</evidence>
<evidence type="ECO:0000256" key="2">
    <source>
        <dbReference type="ARBA" id="ARBA00023315"/>
    </source>
</evidence>
<keyword evidence="1" id="KW-0808">Transferase</keyword>
<evidence type="ECO:0000313" key="5">
    <source>
        <dbReference type="Proteomes" id="UP001201262"/>
    </source>
</evidence>
<dbReference type="InterPro" id="IPR051635">
    <property type="entry name" value="SNAT-like"/>
</dbReference>
<keyword evidence="2" id="KW-0012">Acyltransferase</keyword>
<protein>
    <submittedName>
        <fullName evidence="4">GNAT family acetyltransferase</fullName>
    </submittedName>
</protein>
<feature type="domain" description="N-acetyltransferase" evidence="3">
    <location>
        <begin position="142"/>
        <end position="282"/>
    </location>
</feature>
<dbReference type="Gene3D" id="3.40.630.30">
    <property type="match status" value="1"/>
</dbReference>
<keyword evidence="5" id="KW-1185">Reference proteome</keyword>
<dbReference type="Proteomes" id="UP001201262">
    <property type="component" value="Unassembled WGS sequence"/>
</dbReference>
<dbReference type="SUPFAM" id="SSF55729">
    <property type="entry name" value="Acyl-CoA N-acyltransferases (Nat)"/>
    <property type="match status" value="1"/>
</dbReference>
<dbReference type="GO" id="GO:0004059">
    <property type="term" value="F:aralkylamine N-acetyltransferase activity"/>
    <property type="evidence" value="ECO:0007669"/>
    <property type="project" value="TreeGrafter"/>
</dbReference>
<dbReference type="EMBL" id="JAJTJA010000012">
    <property type="protein sequence ID" value="KAH8691482.1"/>
    <property type="molecule type" value="Genomic_DNA"/>
</dbReference>
<dbReference type="GO" id="GO:0005737">
    <property type="term" value="C:cytoplasm"/>
    <property type="evidence" value="ECO:0007669"/>
    <property type="project" value="TreeGrafter"/>
</dbReference>
<dbReference type="RefSeq" id="XP_046067574.1">
    <property type="nucleotide sequence ID" value="XM_046218667.1"/>
</dbReference>
<proteinExistence type="predicted"/>
<evidence type="ECO:0000313" key="4">
    <source>
        <dbReference type="EMBL" id="KAH8691482.1"/>
    </source>
</evidence>
<sequence>MAENKGSPPVDSELTEAHENLTLSSTASELTRIFNNAGIIPGKGYLSFNMGDDEEEEVDDYVAVDHDDASDYSYLFRRPSQGRPRTALDELHPFTSVLNMSNVDDCVDVEAVFPEHERASKDKFIYRLTKCPELSLGIFTLPVLDKNQEKSRPELIAHVIATRTSAPRVTEACMDFPTDWQTRMRSLPDENDTEVLGHEDQGGTIALHSLAVKEEHQRKQVGTTLMKSYIQRIKDAAIAERIALLAHDHMVSFYESLGFENRGPSACAFGGGGWFDMVYEFPPEEAHE</sequence>
<dbReference type="InterPro" id="IPR000182">
    <property type="entry name" value="GNAT_dom"/>
</dbReference>
<organism evidence="4 5">
    <name type="scientific">Talaromyces proteolyticus</name>
    <dbReference type="NCBI Taxonomy" id="1131652"/>
    <lineage>
        <taxon>Eukaryota</taxon>
        <taxon>Fungi</taxon>
        <taxon>Dikarya</taxon>
        <taxon>Ascomycota</taxon>
        <taxon>Pezizomycotina</taxon>
        <taxon>Eurotiomycetes</taxon>
        <taxon>Eurotiomycetidae</taxon>
        <taxon>Eurotiales</taxon>
        <taxon>Trichocomaceae</taxon>
        <taxon>Talaromyces</taxon>
        <taxon>Talaromyces sect. Bacilispori</taxon>
    </lineage>
</organism>
<reference evidence="4" key="1">
    <citation type="submission" date="2021-12" db="EMBL/GenBank/DDBJ databases">
        <title>Convergent genome expansion in fungi linked to evolution of root-endophyte symbiosis.</title>
        <authorList>
            <consortium name="DOE Joint Genome Institute"/>
            <person name="Ke Y.-H."/>
            <person name="Bonito G."/>
            <person name="Liao H.-L."/>
            <person name="Looney B."/>
            <person name="Rojas-Flechas A."/>
            <person name="Nash J."/>
            <person name="Hameed K."/>
            <person name="Schadt C."/>
            <person name="Martin F."/>
            <person name="Crous P.W."/>
            <person name="Miettinen O."/>
            <person name="Magnuson J.K."/>
            <person name="Labbe J."/>
            <person name="Jacobson D."/>
            <person name="Doktycz M.J."/>
            <person name="Veneault-Fourrey C."/>
            <person name="Kuo A."/>
            <person name="Mondo S."/>
            <person name="Calhoun S."/>
            <person name="Riley R."/>
            <person name="Ohm R."/>
            <person name="LaButti K."/>
            <person name="Andreopoulos B."/>
            <person name="Pangilinan J."/>
            <person name="Nolan M."/>
            <person name="Tritt A."/>
            <person name="Clum A."/>
            <person name="Lipzen A."/>
            <person name="Daum C."/>
            <person name="Barry K."/>
            <person name="Grigoriev I.V."/>
            <person name="Vilgalys R."/>
        </authorList>
    </citation>
    <scope>NUCLEOTIDE SEQUENCE</scope>
    <source>
        <strain evidence="4">PMI_201</strain>
    </source>
</reference>
<dbReference type="Pfam" id="PF13673">
    <property type="entry name" value="Acetyltransf_10"/>
    <property type="match status" value="1"/>
</dbReference>
<dbReference type="AlphaFoldDB" id="A0AAD4KLW8"/>
<evidence type="ECO:0000256" key="1">
    <source>
        <dbReference type="ARBA" id="ARBA00022679"/>
    </source>
</evidence>